<comment type="caution">
    <text evidence="2">The sequence shown here is derived from an EMBL/GenBank/DDBJ whole genome shotgun (WGS) entry which is preliminary data.</text>
</comment>
<feature type="transmembrane region" description="Helical" evidence="1">
    <location>
        <begin position="65"/>
        <end position="82"/>
    </location>
</feature>
<dbReference type="EMBL" id="JBHSBH010000015">
    <property type="protein sequence ID" value="MFC3999612.1"/>
    <property type="molecule type" value="Genomic_DNA"/>
</dbReference>
<dbReference type="RefSeq" id="WP_378538108.1">
    <property type="nucleotide sequence ID" value="NZ_JBHSBH010000015.1"/>
</dbReference>
<gene>
    <name evidence="2" type="ORF">ACFOVU_27105</name>
</gene>
<feature type="transmembrane region" description="Helical" evidence="1">
    <location>
        <begin position="21"/>
        <end position="45"/>
    </location>
</feature>
<keyword evidence="1" id="KW-0472">Membrane</keyword>
<dbReference type="Proteomes" id="UP001595847">
    <property type="component" value="Unassembled WGS sequence"/>
</dbReference>
<feature type="transmembrane region" description="Helical" evidence="1">
    <location>
        <begin position="89"/>
        <end position="107"/>
    </location>
</feature>
<proteinExistence type="predicted"/>
<name>A0ABV8FXX1_9ACTN</name>
<evidence type="ECO:0000256" key="1">
    <source>
        <dbReference type="SAM" id="Phobius"/>
    </source>
</evidence>
<organism evidence="2 3">
    <name type="scientific">Nocardiopsis sediminis</name>
    <dbReference type="NCBI Taxonomy" id="1778267"/>
    <lineage>
        <taxon>Bacteria</taxon>
        <taxon>Bacillati</taxon>
        <taxon>Actinomycetota</taxon>
        <taxon>Actinomycetes</taxon>
        <taxon>Streptosporangiales</taxon>
        <taxon>Nocardiopsidaceae</taxon>
        <taxon>Nocardiopsis</taxon>
    </lineage>
</organism>
<keyword evidence="3" id="KW-1185">Reference proteome</keyword>
<keyword evidence="1" id="KW-1133">Transmembrane helix</keyword>
<feature type="transmembrane region" description="Helical" evidence="1">
    <location>
        <begin position="113"/>
        <end position="140"/>
    </location>
</feature>
<sequence length="161" mass="17436">MTAQPTPPDGAGGSGERRAPYWVMLLLRGTLIVATLQILAQAVLAGAFSTGDVRMLIVHANNGDFLTVVQLLTVIASVGLWWRGRGPAWPILLSVVLLVATEVQKYFGYVKNVLVHIPLGVLLFGATLVLLIWALAPLRVRPRARGRKKRDRAAAEPGGRR</sequence>
<evidence type="ECO:0000313" key="3">
    <source>
        <dbReference type="Proteomes" id="UP001595847"/>
    </source>
</evidence>
<protein>
    <submittedName>
        <fullName evidence="2">Uncharacterized protein</fullName>
    </submittedName>
</protein>
<keyword evidence="1" id="KW-0812">Transmembrane</keyword>
<accession>A0ABV8FXX1</accession>
<reference evidence="3" key="1">
    <citation type="journal article" date="2019" name="Int. J. Syst. Evol. Microbiol.">
        <title>The Global Catalogue of Microorganisms (GCM) 10K type strain sequencing project: providing services to taxonomists for standard genome sequencing and annotation.</title>
        <authorList>
            <consortium name="The Broad Institute Genomics Platform"/>
            <consortium name="The Broad Institute Genome Sequencing Center for Infectious Disease"/>
            <person name="Wu L."/>
            <person name="Ma J."/>
        </authorList>
    </citation>
    <scope>NUCLEOTIDE SEQUENCE [LARGE SCALE GENOMIC DNA]</scope>
    <source>
        <strain evidence="3">TBRC 1826</strain>
    </source>
</reference>
<evidence type="ECO:0000313" key="2">
    <source>
        <dbReference type="EMBL" id="MFC3999612.1"/>
    </source>
</evidence>